<evidence type="ECO:0000256" key="2">
    <source>
        <dbReference type="ARBA" id="ARBA00022723"/>
    </source>
</evidence>
<keyword evidence="1 4" id="KW-0349">Heme</keyword>
<dbReference type="PROSITE" id="PS51007">
    <property type="entry name" value="CYTC"/>
    <property type="match status" value="1"/>
</dbReference>
<protein>
    <submittedName>
        <fullName evidence="6">Cytochrome c, mono-and diheme variant</fullName>
    </submittedName>
</protein>
<keyword evidence="7" id="KW-1185">Reference proteome</keyword>
<gene>
    <name evidence="6" type="ORF">YC6258_00280</name>
</gene>
<evidence type="ECO:0000313" key="7">
    <source>
        <dbReference type="Proteomes" id="UP000032266"/>
    </source>
</evidence>
<dbReference type="InterPro" id="IPR051459">
    <property type="entry name" value="Cytochrome_c-type_DH"/>
</dbReference>
<name>A0A0C5UYH1_9GAMM</name>
<proteinExistence type="predicted"/>
<dbReference type="EMBL" id="CP007142">
    <property type="protein sequence ID" value="AJQ92330.1"/>
    <property type="molecule type" value="Genomic_DNA"/>
</dbReference>
<dbReference type="KEGG" id="gsn:YC6258_00280"/>
<dbReference type="SUPFAM" id="SSF46626">
    <property type="entry name" value="Cytochrome c"/>
    <property type="match status" value="1"/>
</dbReference>
<keyword evidence="3 4" id="KW-0408">Iron</keyword>
<dbReference type="InterPro" id="IPR009056">
    <property type="entry name" value="Cyt_c-like_dom"/>
</dbReference>
<evidence type="ECO:0000313" key="6">
    <source>
        <dbReference type="EMBL" id="AJQ92330.1"/>
    </source>
</evidence>
<dbReference type="GO" id="GO:0009055">
    <property type="term" value="F:electron transfer activity"/>
    <property type="evidence" value="ECO:0007669"/>
    <property type="project" value="InterPro"/>
</dbReference>
<dbReference type="PANTHER" id="PTHR35008">
    <property type="entry name" value="BLL4482 PROTEIN-RELATED"/>
    <property type="match status" value="1"/>
</dbReference>
<dbReference type="PROSITE" id="PS51257">
    <property type="entry name" value="PROKAR_LIPOPROTEIN"/>
    <property type="match status" value="1"/>
</dbReference>
<dbReference type="PANTHER" id="PTHR35008:SF4">
    <property type="entry name" value="BLL4482 PROTEIN"/>
    <property type="match status" value="1"/>
</dbReference>
<dbReference type="InterPro" id="IPR036909">
    <property type="entry name" value="Cyt_c-like_dom_sf"/>
</dbReference>
<dbReference type="RefSeq" id="WP_044615419.1">
    <property type="nucleotide sequence ID" value="NZ_CP007142.1"/>
</dbReference>
<accession>A0A0C5UYH1</accession>
<dbReference type="AlphaFoldDB" id="A0A0C5UYH1"/>
<evidence type="ECO:0000256" key="4">
    <source>
        <dbReference type="PROSITE-ProRule" id="PRU00433"/>
    </source>
</evidence>
<dbReference type="Pfam" id="PF13442">
    <property type="entry name" value="Cytochrome_CBB3"/>
    <property type="match status" value="1"/>
</dbReference>
<dbReference type="Proteomes" id="UP000032266">
    <property type="component" value="Chromosome"/>
</dbReference>
<evidence type="ECO:0000256" key="1">
    <source>
        <dbReference type="ARBA" id="ARBA00022617"/>
    </source>
</evidence>
<dbReference type="HOGENOM" id="CLU_127672_1_0_6"/>
<dbReference type="Gene3D" id="1.10.760.10">
    <property type="entry name" value="Cytochrome c-like domain"/>
    <property type="match status" value="1"/>
</dbReference>
<evidence type="ECO:0000256" key="3">
    <source>
        <dbReference type="ARBA" id="ARBA00023004"/>
    </source>
</evidence>
<dbReference type="OrthoDB" id="9811281at2"/>
<keyword evidence="2 4" id="KW-0479">Metal-binding</keyword>
<reference evidence="6 7" key="1">
    <citation type="submission" date="2014-01" db="EMBL/GenBank/DDBJ databases">
        <title>Full genme sequencing of cellulolytic bacterium Gynuella sunshinyii YC6258T gen. nov., sp. nov.</title>
        <authorList>
            <person name="Khan H."/>
            <person name="Chung E.J."/>
            <person name="Chung Y.R."/>
        </authorList>
    </citation>
    <scope>NUCLEOTIDE SEQUENCE [LARGE SCALE GENOMIC DNA]</scope>
    <source>
        <strain evidence="6 7">YC6258</strain>
    </source>
</reference>
<evidence type="ECO:0000259" key="5">
    <source>
        <dbReference type="PROSITE" id="PS51007"/>
    </source>
</evidence>
<feature type="domain" description="Cytochrome c" evidence="5">
    <location>
        <begin position="40"/>
        <end position="133"/>
    </location>
</feature>
<organism evidence="6 7">
    <name type="scientific">Gynuella sunshinyii YC6258</name>
    <dbReference type="NCBI Taxonomy" id="1445510"/>
    <lineage>
        <taxon>Bacteria</taxon>
        <taxon>Pseudomonadati</taxon>
        <taxon>Pseudomonadota</taxon>
        <taxon>Gammaproteobacteria</taxon>
        <taxon>Oceanospirillales</taxon>
        <taxon>Saccharospirillaceae</taxon>
        <taxon>Gynuella</taxon>
    </lineage>
</organism>
<sequence>MKNTDLIFPLVLLLTACQQQSSFQPELTEQADTGRWYSQQQVESGKKLFAANCAICHGANAQATPNWKTTDSNGNFPPPPLNGSAHAWHHPLATLGEVIEGGGQPMGGIMPPFGEKLTEEQILAVIAGFQSHWDQSTYQKWLSIEQQSRKK</sequence>
<dbReference type="GO" id="GO:0046872">
    <property type="term" value="F:metal ion binding"/>
    <property type="evidence" value="ECO:0007669"/>
    <property type="project" value="UniProtKB-KW"/>
</dbReference>
<dbReference type="GO" id="GO:0020037">
    <property type="term" value="F:heme binding"/>
    <property type="evidence" value="ECO:0007669"/>
    <property type="project" value="InterPro"/>
</dbReference>
<dbReference type="STRING" id="1445510.YC6258_00280"/>